<feature type="domain" description="Putative regulatory protein FmdB zinc ribbon" evidence="2">
    <location>
        <begin position="38"/>
        <end position="79"/>
    </location>
</feature>
<dbReference type="Pfam" id="PF09723">
    <property type="entry name" value="Zn_ribbon_8"/>
    <property type="match status" value="1"/>
</dbReference>
<evidence type="ECO:0000259" key="2">
    <source>
        <dbReference type="SMART" id="SM00834"/>
    </source>
</evidence>
<dbReference type="SMART" id="SM00834">
    <property type="entry name" value="CxxC_CXXC_SSSS"/>
    <property type="match status" value="1"/>
</dbReference>
<feature type="non-terminal residue" evidence="3">
    <location>
        <position position="104"/>
    </location>
</feature>
<dbReference type="AlphaFoldDB" id="A0A382C543"/>
<accession>A0A382C543</accession>
<evidence type="ECO:0000256" key="1">
    <source>
        <dbReference type="SAM" id="MobiDB-lite"/>
    </source>
</evidence>
<dbReference type="InterPro" id="IPR013429">
    <property type="entry name" value="Regulatory_FmdB_Zinc_ribbon"/>
</dbReference>
<sequence length="104" mass="11503">MQCQREIILPFFLGFSAKWPEEGHSLDITKIRSYPSPMPLYEFQCTDCEKPSELLVRSSDFSSEKCPHCGSSHIVKQLSTFAPTTPGQAESDPQCTGNPSACGM</sequence>
<feature type="region of interest" description="Disordered" evidence="1">
    <location>
        <begin position="83"/>
        <end position="104"/>
    </location>
</feature>
<dbReference type="EMBL" id="UINC01032713">
    <property type="protein sequence ID" value="SVB20831.1"/>
    <property type="molecule type" value="Genomic_DNA"/>
</dbReference>
<proteinExistence type="predicted"/>
<evidence type="ECO:0000313" key="3">
    <source>
        <dbReference type="EMBL" id="SVB20831.1"/>
    </source>
</evidence>
<reference evidence="3" key="1">
    <citation type="submission" date="2018-05" db="EMBL/GenBank/DDBJ databases">
        <authorList>
            <person name="Lanie J.A."/>
            <person name="Ng W.-L."/>
            <person name="Kazmierczak K.M."/>
            <person name="Andrzejewski T.M."/>
            <person name="Davidsen T.M."/>
            <person name="Wayne K.J."/>
            <person name="Tettelin H."/>
            <person name="Glass J.I."/>
            <person name="Rusch D."/>
            <person name="Podicherti R."/>
            <person name="Tsui H.-C.T."/>
            <person name="Winkler M.E."/>
        </authorList>
    </citation>
    <scope>NUCLEOTIDE SEQUENCE</scope>
</reference>
<protein>
    <recommendedName>
        <fullName evidence="2">Putative regulatory protein FmdB zinc ribbon domain-containing protein</fullName>
    </recommendedName>
</protein>
<organism evidence="3">
    <name type="scientific">marine metagenome</name>
    <dbReference type="NCBI Taxonomy" id="408172"/>
    <lineage>
        <taxon>unclassified sequences</taxon>
        <taxon>metagenomes</taxon>
        <taxon>ecological metagenomes</taxon>
    </lineage>
</organism>
<gene>
    <name evidence="3" type="ORF">METZ01_LOCUS173685</name>
</gene>
<dbReference type="NCBIfam" id="TIGR02605">
    <property type="entry name" value="CxxC_CxxC_SSSS"/>
    <property type="match status" value="1"/>
</dbReference>
<name>A0A382C543_9ZZZZ</name>